<keyword evidence="4" id="KW-0697">Rotamase</keyword>
<sequence length="293" mass="32453">MTGMHRVMREPLLQFLAIGAMLFALDAWVGRGTSPESPAIVVDQAHANALAAQFQRTWQRPPTPSELREAVDAWVDDELLYREGVSAGLDRDDEVVRRRVAQRLVLFNEGMAASVPDEAELQAWLRTHPTAYRIAPRYTLRQVYFDPARRGARLNDDLVAARTQLARDGDASPGDATLLPAHLDDMAADDVAGVFGGAFANAVDRVPLGRWSGPVTSGFGVHLVRVDARTPARMPALAEVRDAVERDWLHDRMQRANRAFLAMLRKRYTVDIEADLARAIRDDGRRLASDGAP</sequence>
<dbReference type="PANTHER" id="PTHR47245">
    <property type="entry name" value="PEPTIDYLPROLYL ISOMERASE"/>
    <property type="match status" value="1"/>
</dbReference>
<evidence type="ECO:0000256" key="1">
    <source>
        <dbReference type="ARBA" id="ARBA00000971"/>
    </source>
</evidence>
<feature type="domain" description="PpiC" evidence="5">
    <location>
        <begin position="116"/>
        <end position="242"/>
    </location>
</feature>
<keyword evidence="4" id="KW-0413">Isomerase</keyword>
<comment type="caution">
    <text evidence="6">The sequence shown here is derived from an EMBL/GenBank/DDBJ whole genome shotgun (WGS) entry which is preliminary data.</text>
</comment>
<name>A0A0A2X0L0_9GAMM</name>
<dbReference type="EMBL" id="JRKJ01000016">
    <property type="protein sequence ID" value="KGQ18749.1"/>
    <property type="molecule type" value="Genomic_DNA"/>
</dbReference>
<comment type="catalytic activity">
    <reaction evidence="1">
        <text>[protein]-peptidylproline (omega=180) = [protein]-peptidylproline (omega=0)</text>
        <dbReference type="Rhea" id="RHEA:16237"/>
        <dbReference type="Rhea" id="RHEA-COMP:10747"/>
        <dbReference type="Rhea" id="RHEA-COMP:10748"/>
        <dbReference type="ChEBI" id="CHEBI:83833"/>
        <dbReference type="ChEBI" id="CHEBI:83834"/>
        <dbReference type="EC" id="5.2.1.8"/>
    </reaction>
</comment>
<protein>
    <recommendedName>
        <fullName evidence="3">peptidylprolyl isomerase</fullName>
        <ecNumber evidence="3">5.2.1.8</ecNumber>
    </recommendedName>
</protein>
<gene>
    <name evidence="6" type="ORF">LF41_282</name>
</gene>
<dbReference type="STRING" id="1300345.LF41_282"/>
<comment type="similarity">
    <text evidence="2">Belongs to the PpiC/parvulin rotamase family.</text>
</comment>
<proteinExistence type="inferred from homology"/>
<keyword evidence="7" id="KW-1185">Reference proteome</keyword>
<dbReference type="Gene3D" id="3.10.50.40">
    <property type="match status" value="1"/>
</dbReference>
<dbReference type="Pfam" id="PF13145">
    <property type="entry name" value="Rotamase_2"/>
    <property type="match status" value="1"/>
</dbReference>
<evidence type="ECO:0000259" key="5">
    <source>
        <dbReference type="Pfam" id="PF13145"/>
    </source>
</evidence>
<evidence type="ECO:0000313" key="6">
    <source>
        <dbReference type="EMBL" id="KGQ18749.1"/>
    </source>
</evidence>
<dbReference type="InterPro" id="IPR000297">
    <property type="entry name" value="PPIase_PpiC"/>
</dbReference>
<dbReference type="AlphaFoldDB" id="A0A0A2X0L0"/>
<dbReference type="GO" id="GO:0003755">
    <property type="term" value="F:peptidyl-prolyl cis-trans isomerase activity"/>
    <property type="evidence" value="ECO:0007669"/>
    <property type="project" value="UniProtKB-KW"/>
</dbReference>
<evidence type="ECO:0000313" key="7">
    <source>
        <dbReference type="Proteomes" id="UP000030518"/>
    </source>
</evidence>
<dbReference type="InterPro" id="IPR046357">
    <property type="entry name" value="PPIase_dom_sf"/>
</dbReference>
<organism evidence="6 7">
    <name type="scientific">Lysobacter dokdonensis DS-58</name>
    <dbReference type="NCBI Taxonomy" id="1300345"/>
    <lineage>
        <taxon>Bacteria</taxon>
        <taxon>Pseudomonadati</taxon>
        <taxon>Pseudomonadota</taxon>
        <taxon>Gammaproteobacteria</taxon>
        <taxon>Lysobacterales</taxon>
        <taxon>Lysobacteraceae</taxon>
        <taxon>Noviluteimonas</taxon>
    </lineage>
</organism>
<dbReference type="Proteomes" id="UP000030518">
    <property type="component" value="Unassembled WGS sequence"/>
</dbReference>
<dbReference type="PATRIC" id="fig|1300345.3.peg.1957"/>
<accession>A0A0A2X0L0</accession>
<evidence type="ECO:0000256" key="4">
    <source>
        <dbReference type="ARBA" id="ARBA00023110"/>
    </source>
</evidence>
<dbReference type="InterPro" id="IPR050245">
    <property type="entry name" value="PrsA_foldase"/>
</dbReference>
<dbReference type="eggNOG" id="COG0760">
    <property type="taxonomic scope" value="Bacteria"/>
</dbReference>
<evidence type="ECO:0000256" key="2">
    <source>
        <dbReference type="ARBA" id="ARBA00007656"/>
    </source>
</evidence>
<dbReference type="EC" id="5.2.1.8" evidence="3"/>
<evidence type="ECO:0000256" key="3">
    <source>
        <dbReference type="ARBA" id="ARBA00013194"/>
    </source>
</evidence>
<reference evidence="6 7" key="1">
    <citation type="submission" date="2014-09" db="EMBL/GenBank/DDBJ databases">
        <title>Genome sequences of Lysobacter dokdonensis DS-58.</title>
        <authorList>
            <person name="Kim J.F."/>
            <person name="Kwak M.-J."/>
        </authorList>
    </citation>
    <scope>NUCLEOTIDE SEQUENCE [LARGE SCALE GENOMIC DNA]</scope>
    <source>
        <strain evidence="6 7">DS-58</strain>
    </source>
</reference>
<dbReference type="PANTHER" id="PTHR47245:SF2">
    <property type="entry name" value="PEPTIDYL-PROLYL CIS-TRANS ISOMERASE HP_0175-RELATED"/>
    <property type="match status" value="1"/>
</dbReference>